<dbReference type="Proteomes" id="UP000824496">
    <property type="component" value="Chromosome"/>
</dbReference>
<organism evidence="1 2">
    <name type="scientific">Actinomyces capricornis</name>
    <dbReference type="NCBI Taxonomy" id="2755559"/>
    <lineage>
        <taxon>Bacteria</taxon>
        <taxon>Bacillati</taxon>
        <taxon>Actinomycetota</taxon>
        <taxon>Actinomycetes</taxon>
        <taxon>Actinomycetales</taxon>
        <taxon>Actinomycetaceae</taxon>
        <taxon>Actinomyces</taxon>
    </lineage>
</organism>
<evidence type="ECO:0008006" key="3">
    <source>
        <dbReference type="Google" id="ProtNLM"/>
    </source>
</evidence>
<dbReference type="Gene3D" id="3.30.70.2330">
    <property type="match status" value="1"/>
</dbReference>
<protein>
    <recommendedName>
        <fullName evidence="3">HIRAN domain-containing protein</fullName>
    </recommendedName>
</protein>
<evidence type="ECO:0000313" key="2">
    <source>
        <dbReference type="Proteomes" id="UP000824496"/>
    </source>
</evidence>
<dbReference type="EMBL" id="AP025017">
    <property type="protein sequence ID" value="BDA65664.1"/>
    <property type="molecule type" value="Genomic_DNA"/>
</dbReference>
<name>A0ABN6KCA0_9ACTO</name>
<reference evidence="1 2" key="1">
    <citation type="submission" date="2021-08" db="EMBL/GenBank/DDBJ databases">
        <title>Whole genome sequence of novel Actinomyces species strain MAS-1.</title>
        <authorList>
            <person name="Saito M."/>
            <person name="Kuwahara N."/>
            <person name="Takizawa T."/>
            <person name="Gotouda H."/>
            <person name="Ochiai T."/>
        </authorList>
    </citation>
    <scope>NUCLEOTIDE SEQUENCE [LARGE SCALE GENOMIC DNA]</scope>
    <source>
        <strain evidence="1 2">MAS-1</strain>
    </source>
</reference>
<accession>A0ABN6KCA0</accession>
<keyword evidence="2" id="KW-1185">Reference proteome</keyword>
<gene>
    <name evidence="1" type="ORF">MANAM107_24980</name>
</gene>
<dbReference type="RefSeq" id="WP_223909242.1">
    <property type="nucleotide sequence ID" value="NZ_AP025017.1"/>
</dbReference>
<sequence>MIDPNYSIGQGCEGAISNQRMREYLRLQQSYESRPGYFKRTLPSPQCNRLSLVDASDYRRALEQQGMLFRDRDIFITHVRGFVFNDLRQLEKHVGEWVVLDLNPEPDNPYDPLAIAVDFQGVRVGYLSAGVAAPLQWDIRLLQKCGWSVAVKGFVLYRIFHPTGARPVSGVRLIVPKQRILRGRPEFIDSLKWYRGILKQYWGELDEESRSSILSSNCWRNAASEEQVRVFCDKIKHDSNSLLPANVATGPIPGEILKFLFDIRNDFSGEGRDI</sequence>
<evidence type="ECO:0000313" key="1">
    <source>
        <dbReference type="EMBL" id="BDA65664.1"/>
    </source>
</evidence>
<proteinExistence type="predicted"/>